<dbReference type="PROSITE" id="PS50005">
    <property type="entry name" value="TPR"/>
    <property type="match status" value="1"/>
</dbReference>
<gene>
    <name evidence="2" type="ORF">SAMN04488500_1573</name>
</gene>
<dbReference type="InterPro" id="IPR011990">
    <property type="entry name" value="TPR-like_helical_dom_sf"/>
</dbReference>
<dbReference type="Gene3D" id="1.25.40.10">
    <property type="entry name" value="Tetratricopeptide repeat domain"/>
    <property type="match status" value="1"/>
</dbReference>
<dbReference type="EMBL" id="FWXI01000057">
    <property type="protein sequence ID" value="SMD18132.1"/>
    <property type="molecule type" value="Genomic_DNA"/>
</dbReference>
<dbReference type="OrthoDB" id="495305at2"/>
<keyword evidence="1" id="KW-0802">TPR repeat</keyword>
<dbReference type="Proteomes" id="UP000192738">
    <property type="component" value="Unassembled WGS sequence"/>
</dbReference>
<evidence type="ECO:0000313" key="2">
    <source>
        <dbReference type="EMBL" id="SMD18132.1"/>
    </source>
</evidence>
<evidence type="ECO:0000256" key="1">
    <source>
        <dbReference type="PROSITE-ProRule" id="PRU00339"/>
    </source>
</evidence>
<dbReference type="InterPro" id="IPR019734">
    <property type="entry name" value="TPR_rpt"/>
</dbReference>
<name>A0A1W2F8J5_9FIRM</name>
<accession>A0A1W2F8J5</accession>
<feature type="repeat" description="TPR" evidence="1">
    <location>
        <begin position="75"/>
        <end position="108"/>
    </location>
</feature>
<evidence type="ECO:0000313" key="3">
    <source>
        <dbReference type="Proteomes" id="UP000192738"/>
    </source>
</evidence>
<dbReference type="RefSeq" id="WP_084578587.1">
    <property type="nucleotide sequence ID" value="NZ_CP155572.1"/>
</dbReference>
<protein>
    <submittedName>
        <fullName evidence="2">Uncharacterized protein</fullName>
    </submittedName>
</protein>
<reference evidence="2 3" key="1">
    <citation type="submission" date="2017-04" db="EMBL/GenBank/DDBJ databases">
        <authorList>
            <person name="Afonso C.L."/>
            <person name="Miller P.J."/>
            <person name="Scott M.A."/>
            <person name="Spackman E."/>
            <person name="Goraichik I."/>
            <person name="Dimitrov K.M."/>
            <person name="Suarez D.L."/>
            <person name="Swayne D.E."/>
        </authorList>
    </citation>
    <scope>NUCLEOTIDE SEQUENCE [LARGE SCALE GENOMIC DNA]</scope>
    <source>
        <strain evidence="2 3">DSM 5090</strain>
    </source>
</reference>
<organism evidence="2 3">
    <name type="scientific">Sporomusa malonica</name>
    <dbReference type="NCBI Taxonomy" id="112901"/>
    <lineage>
        <taxon>Bacteria</taxon>
        <taxon>Bacillati</taxon>
        <taxon>Bacillota</taxon>
        <taxon>Negativicutes</taxon>
        <taxon>Selenomonadales</taxon>
        <taxon>Sporomusaceae</taxon>
        <taxon>Sporomusa</taxon>
    </lineage>
</organism>
<dbReference type="AlphaFoldDB" id="A0A1W2F8J5"/>
<keyword evidence="3" id="KW-1185">Reference proteome</keyword>
<sequence length="162" mass="18572">MPYSYCTAGRRTQPESHDFDYEVIDSAAGFNYSNPDHAAEAHLDVAICSLLQGGYYLSHRESDARAAIQMRPDWALAHNTIGIILWKQGKTQEALSEFAIAVQLDKRDEYKYNASLNDSKLNPMIVDFDYSLPIDEEFFSKYFTRCSFNIPDYLQQPHVNDD</sequence>
<proteinExistence type="predicted"/>
<dbReference type="SUPFAM" id="SSF48452">
    <property type="entry name" value="TPR-like"/>
    <property type="match status" value="1"/>
</dbReference>